<protein>
    <submittedName>
        <fullName evidence="1">Uncharacterized protein</fullName>
    </submittedName>
</protein>
<sequence length="930" mass="101800">MAECKVELPPLANGEEEAWLVRSAPVAPSRRRAVEDLLDSVEEALASREPIIVVVVGEWGEGKTAAWHAFVKPRLREAGVETIEVRAAALAEVMARASWIVSPGWRLLTSIAAIVMGGSIPGDYRAAVSKLLERGRLAVFIDEVEDLTYREGMLEALLEGLHALIDGEVPEARVHFYLSVSPTAYAKMASWVAWRRFRRRIRVVELKPLYRGEMIEALMSMLRAACGGCMPVEDPRLLNAVVEVSKGNLGTLAAYTRRILAAWLRRRCKPLSVGDVVRILSEPMVAGVLSTGLDLEVLREYEEKYGEPGVAALLALLLNEEEGKSLGDMLLEGRACRGNTYDDSVFIDADGNVVSIRGAWAQHLAAQGGFVSTSAEVCNESGESVVWLPKIEHIRRVYGSHDSIADFIPDENLRRQALREAYRDPRYAAKGLAALLCLASWRCRTCNEIEGSVVLETHVKGSTVRIAIVPSGIDIAGLTRLTSSLKPHVIVALGDVGRVAGLSRIVRLDLDPITLMKLGALGFVTKGCKPTTNIDVDKIALLSARLEMDHEITRKIVESLTSGDCWLYLPSFTHPPHIKPEVMVDIVRLVGLLVKCSIEDIVVVAGKLGLHLKSDHVEMALRHLAKLGVIVEENGRYRVALSPPERGVLKVLEHLGGKARVEEVARLMVAERGWGKHTAIWIHLLAAKGYIQAPKRLVPRSLLHIKPLDILRGEASAAIKQLPEELREPREVCSDELCERAWLASIIWAASRVRENSERSGHGEESVVSRVAGTTGVTTDLLETRVQGVEPLTASAGREAGGVDTGRLEVFSARLLEALRLVPYALQTGRLEELAASVLKAKESVARGKVDDGIAILNDAVVSVVRAPDTLLIETVKRIDPDALEQLSLIEDPAAKRRAMEKLIAMKIARVVEKSMARLQARLVLDTRLG</sequence>
<gene>
    <name evidence="1" type="ordered locus">Pyrfu_0074</name>
</gene>
<dbReference type="RefSeq" id="WP_014025623.1">
    <property type="nucleotide sequence ID" value="NC_015931.1"/>
</dbReference>
<evidence type="ECO:0000313" key="1">
    <source>
        <dbReference type="EMBL" id="AEM37946.1"/>
    </source>
</evidence>
<dbReference type="KEGG" id="pfm:Pyrfu_0074"/>
<reference evidence="1 2" key="1">
    <citation type="journal article" date="2011" name="Stand. Genomic Sci.">
        <title>Complete genome sequence of the hyperthermophilic chemolithoautotroph Pyrolobus fumarii type strain (1A).</title>
        <authorList>
            <person name="Anderson I."/>
            <person name="Goker M."/>
            <person name="Nolan M."/>
            <person name="Lucas S."/>
            <person name="Hammon N."/>
            <person name="Deshpande S."/>
            <person name="Cheng J.F."/>
            <person name="Tapia R."/>
            <person name="Han C."/>
            <person name="Goodwin L."/>
            <person name="Pitluck S."/>
            <person name="Huntemann M."/>
            <person name="Liolios K."/>
            <person name="Ivanova N."/>
            <person name="Pagani I."/>
            <person name="Mavromatis K."/>
            <person name="Ovchinikova G."/>
            <person name="Pati A."/>
            <person name="Chen A."/>
            <person name="Palaniappan K."/>
            <person name="Land M."/>
            <person name="Hauser L."/>
            <person name="Brambilla E.M."/>
            <person name="Huber H."/>
            <person name="Yasawong M."/>
            <person name="Rohde M."/>
            <person name="Spring S."/>
            <person name="Abt B."/>
            <person name="Sikorski J."/>
            <person name="Wirth R."/>
            <person name="Detter J.C."/>
            <person name="Woyke T."/>
            <person name="Bristow J."/>
            <person name="Eisen J.A."/>
            <person name="Markowitz V."/>
            <person name="Hugenholtz P."/>
            <person name="Kyrpides N.C."/>
            <person name="Klenk H.P."/>
            <person name="Lapidus A."/>
        </authorList>
    </citation>
    <scope>NUCLEOTIDE SEQUENCE [LARGE SCALE GENOMIC DNA]</scope>
    <source>
        <strain evidence="2">DSM 11204 / 1A</strain>
    </source>
</reference>
<dbReference type="PANTHER" id="PTHR35894:SF1">
    <property type="entry name" value="PHOSPHORIBULOKINASE _ URIDINE KINASE FAMILY"/>
    <property type="match status" value="1"/>
</dbReference>
<evidence type="ECO:0000313" key="2">
    <source>
        <dbReference type="Proteomes" id="UP000001037"/>
    </source>
</evidence>
<dbReference type="InterPro" id="IPR027417">
    <property type="entry name" value="P-loop_NTPase"/>
</dbReference>
<accession>G0EE30</accession>
<dbReference type="SUPFAM" id="SSF52540">
    <property type="entry name" value="P-loop containing nucleoside triphosphate hydrolases"/>
    <property type="match status" value="1"/>
</dbReference>
<dbReference type="Proteomes" id="UP000001037">
    <property type="component" value="Chromosome"/>
</dbReference>
<dbReference type="EMBL" id="CP002838">
    <property type="protein sequence ID" value="AEM37946.1"/>
    <property type="molecule type" value="Genomic_DNA"/>
</dbReference>
<name>G0EE30_PYRF1</name>
<dbReference type="PANTHER" id="PTHR35894">
    <property type="entry name" value="GENERAL SECRETION PATHWAY PROTEIN A-RELATED"/>
    <property type="match status" value="1"/>
</dbReference>
<dbReference type="InParanoid" id="G0EE30"/>
<keyword evidence="2" id="KW-1185">Reference proteome</keyword>
<proteinExistence type="predicted"/>
<dbReference type="AlphaFoldDB" id="G0EE30"/>
<dbReference type="eggNOG" id="arCOG11379">
    <property type="taxonomic scope" value="Archaea"/>
</dbReference>
<dbReference type="GeneID" id="11139700"/>
<dbReference type="InterPro" id="IPR052026">
    <property type="entry name" value="ExeA_AAA_ATPase_DNA-bind"/>
</dbReference>
<organism evidence="1 2">
    <name type="scientific">Pyrolobus fumarii (strain DSM 11204 / 1A)</name>
    <dbReference type="NCBI Taxonomy" id="694429"/>
    <lineage>
        <taxon>Archaea</taxon>
        <taxon>Thermoproteota</taxon>
        <taxon>Thermoprotei</taxon>
        <taxon>Desulfurococcales</taxon>
        <taxon>Pyrodictiaceae</taxon>
        <taxon>Pyrolobus</taxon>
    </lineage>
</organism>
<dbReference type="HOGENOM" id="CLU_314421_0_0_2"/>
<dbReference type="Gene3D" id="3.40.50.300">
    <property type="entry name" value="P-loop containing nucleotide triphosphate hydrolases"/>
    <property type="match status" value="1"/>
</dbReference>